<name>A0A1H5V1H7_9ACTN</name>
<dbReference type="InterPro" id="IPR039421">
    <property type="entry name" value="Type_1_exporter"/>
</dbReference>
<dbReference type="PROSITE" id="PS50893">
    <property type="entry name" value="ABC_TRANSPORTER_2"/>
    <property type="match status" value="1"/>
</dbReference>
<accession>A0A1H5V1H7</accession>
<dbReference type="Pfam" id="PF00005">
    <property type="entry name" value="ABC_tran"/>
    <property type="match status" value="1"/>
</dbReference>
<dbReference type="InterPro" id="IPR036640">
    <property type="entry name" value="ABC1_TM_sf"/>
</dbReference>
<evidence type="ECO:0000259" key="8">
    <source>
        <dbReference type="PROSITE" id="PS50893"/>
    </source>
</evidence>
<dbReference type="GO" id="GO:0015421">
    <property type="term" value="F:ABC-type oligopeptide transporter activity"/>
    <property type="evidence" value="ECO:0007669"/>
    <property type="project" value="TreeGrafter"/>
</dbReference>
<dbReference type="InterPro" id="IPR027417">
    <property type="entry name" value="P-loop_NTPase"/>
</dbReference>
<protein>
    <submittedName>
        <fullName evidence="10">ATP-binding cassette, subfamily B</fullName>
    </submittedName>
</protein>
<organism evidence="10 11">
    <name type="scientific">Thermomonospora echinospora</name>
    <dbReference type="NCBI Taxonomy" id="1992"/>
    <lineage>
        <taxon>Bacteria</taxon>
        <taxon>Bacillati</taxon>
        <taxon>Actinomycetota</taxon>
        <taxon>Actinomycetes</taxon>
        <taxon>Streptosporangiales</taxon>
        <taxon>Thermomonosporaceae</taxon>
        <taxon>Thermomonospora</taxon>
    </lineage>
</organism>
<keyword evidence="3" id="KW-0547">Nucleotide-binding</keyword>
<dbReference type="PROSITE" id="PS50929">
    <property type="entry name" value="ABC_TM1F"/>
    <property type="match status" value="1"/>
</dbReference>
<dbReference type="PANTHER" id="PTHR43394">
    <property type="entry name" value="ATP-DEPENDENT PERMEASE MDL1, MITOCHONDRIAL"/>
    <property type="match status" value="1"/>
</dbReference>
<evidence type="ECO:0000259" key="9">
    <source>
        <dbReference type="PROSITE" id="PS50929"/>
    </source>
</evidence>
<dbReference type="InterPro" id="IPR017871">
    <property type="entry name" value="ABC_transporter-like_CS"/>
</dbReference>
<dbReference type="OrthoDB" id="9806127at2"/>
<dbReference type="RefSeq" id="WP_103936410.1">
    <property type="nucleotide sequence ID" value="NZ_FNVO01000002.1"/>
</dbReference>
<dbReference type="GO" id="GO:0016887">
    <property type="term" value="F:ATP hydrolysis activity"/>
    <property type="evidence" value="ECO:0007669"/>
    <property type="project" value="InterPro"/>
</dbReference>
<keyword evidence="11" id="KW-1185">Reference proteome</keyword>
<dbReference type="Gene3D" id="3.40.50.300">
    <property type="entry name" value="P-loop containing nucleotide triphosphate hydrolases"/>
    <property type="match status" value="1"/>
</dbReference>
<dbReference type="InterPro" id="IPR003593">
    <property type="entry name" value="AAA+_ATPase"/>
</dbReference>
<feature type="domain" description="ABC transporter" evidence="8">
    <location>
        <begin position="324"/>
        <end position="556"/>
    </location>
</feature>
<evidence type="ECO:0000256" key="7">
    <source>
        <dbReference type="SAM" id="Phobius"/>
    </source>
</evidence>
<feature type="transmembrane region" description="Helical" evidence="7">
    <location>
        <begin position="59"/>
        <end position="77"/>
    </location>
</feature>
<feature type="transmembrane region" description="Helical" evidence="7">
    <location>
        <begin position="131"/>
        <end position="150"/>
    </location>
</feature>
<reference evidence="11" key="1">
    <citation type="submission" date="2016-10" db="EMBL/GenBank/DDBJ databases">
        <authorList>
            <person name="Varghese N."/>
            <person name="Submissions S."/>
        </authorList>
    </citation>
    <scope>NUCLEOTIDE SEQUENCE [LARGE SCALE GENOMIC DNA]</scope>
    <source>
        <strain evidence="11">DSM 43163</strain>
    </source>
</reference>
<dbReference type="PROSITE" id="PS00211">
    <property type="entry name" value="ABC_TRANSPORTER_1"/>
    <property type="match status" value="1"/>
</dbReference>
<evidence type="ECO:0000256" key="5">
    <source>
        <dbReference type="ARBA" id="ARBA00022989"/>
    </source>
</evidence>
<keyword evidence="2 7" id="KW-0812">Transmembrane</keyword>
<keyword evidence="6 7" id="KW-0472">Membrane</keyword>
<dbReference type="SUPFAM" id="SSF90123">
    <property type="entry name" value="ABC transporter transmembrane region"/>
    <property type="match status" value="1"/>
</dbReference>
<dbReference type="SMART" id="SM00382">
    <property type="entry name" value="AAA"/>
    <property type="match status" value="1"/>
</dbReference>
<evidence type="ECO:0000313" key="10">
    <source>
        <dbReference type="EMBL" id="SEF80538.1"/>
    </source>
</evidence>
<evidence type="ECO:0000256" key="2">
    <source>
        <dbReference type="ARBA" id="ARBA00022692"/>
    </source>
</evidence>
<feature type="transmembrane region" description="Helical" evidence="7">
    <location>
        <begin position="245"/>
        <end position="265"/>
    </location>
</feature>
<keyword evidence="4 10" id="KW-0067">ATP-binding</keyword>
<dbReference type="InterPro" id="IPR003439">
    <property type="entry name" value="ABC_transporter-like_ATP-bd"/>
</dbReference>
<feature type="transmembrane region" description="Helical" evidence="7">
    <location>
        <begin position="156"/>
        <end position="175"/>
    </location>
</feature>
<dbReference type="AlphaFoldDB" id="A0A1H5V1H7"/>
<gene>
    <name evidence="10" type="ORF">SAMN04489712_102103</name>
</gene>
<dbReference type="GO" id="GO:0005886">
    <property type="term" value="C:plasma membrane"/>
    <property type="evidence" value="ECO:0007669"/>
    <property type="project" value="UniProtKB-SubCell"/>
</dbReference>
<dbReference type="GO" id="GO:0005524">
    <property type="term" value="F:ATP binding"/>
    <property type="evidence" value="ECO:0007669"/>
    <property type="project" value="UniProtKB-KW"/>
</dbReference>
<evidence type="ECO:0000256" key="1">
    <source>
        <dbReference type="ARBA" id="ARBA00004651"/>
    </source>
</evidence>
<comment type="subcellular location">
    <subcellularLocation>
        <location evidence="1">Cell membrane</location>
        <topology evidence="1">Multi-pass membrane protein</topology>
    </subcellularLocation>
</comment>
<dbReference type="EMBL" id="FNVO01000002">
    <property type="protein sequence ID" value="SEF80538.1"/>
    <property type="molecule type" value="Genomic_DNA"/>
</dbReference>
<proteinExistence type="predicted"/>
<dbReference type="Pfam" id="PF00664">
    <property type="entry name" value="ABC_membrane"/>
    <property type="match status" value="1"/>
</dbReference>
<evidence type="ECO:0000256" key="4">
    <source>
        <dbReference type="ARBA" id="ARBA00022840"/>
    </source>
</evidence>
<sequence length="557" mass="57190">MPRTDTADRLLLRTTRRGGGWVVVLAVAALADAAATVLLPAALGLAVDDVLTPGPPGRAVWLCAGLVLVSAATDIVMEPATGAGTARATAWLRHTFVRHVLAMGPAHRLDPGDVTSRVVGGAAEAGIAPVAVVRAAVAVLPPVGAVVALMLIDWRIAVALAVALPLPVLVLRTFVRDVTGSVRRYLDVQGAMAARLAEALRGLRTIAAAGTAEREARRVLAPLPELRREGEDIWRVQGAIGARGLVVVLLLQVVVLAVAGLELAAQRITAGELVAAGRYAALAAGLGPIATHLGRIGRARGAAARAAEILGRPAPVHGDRELPPGPGTLEFRRVGAGGVLREVDLLVAGGTAVAVVGRSGSGKSLLAALAGRLADPDTGEVLLDGVPLHRLSRTALRDAVGYAFARPHLFGETVLEAVGFGAPGAPEGFLRHAAVTACADSFVRRLPSGYATAMPDAPLSGGEAQRLGLARAFAHGGRLLILDDATSSLDTATELEIGRALFGALAGRTRLITAHRAATAARADLVVWLDGGGVRAVGTHAGLWRDPHYRAVFGEHS</sequence>
<dbReference type="InterPro" id="IPR011527">
    <property type="entry name" value="ABC1_TM_dom"/>
</dbReference>
<evidence type="ECO:0000256" key="6">
    <source>
        <dbReference type="ARBA" id="ARBA00023136"/>
    </source>
</evidence>
<dbReference type="Proteomes" id="UP000236723">
    <property type="component" value="Unassembled WGS sequence"/>
</dbReference>
<evidence type="ECO:0000256" key="3">
    <source>
        <dbReference type="ARBA" id="ARBA00022741"/>
    </source>
</evidence>
<dbReference type="PANTHER" id="PTHR43394:SF1">
    <property type="entry name" value="ATP-BINDING CASSETTE SUB-FAMILY B MEMBER 10, MITOCHONDRIAL"/>
    <property type="match status" value="1"/>
</dbReference>
<dbReference type="Gene3D" id="1.20.1560.10">
    <property type="entry name" value="ABC transporter type 1, transmembrane domain"/>
    <property type="match status" value="1"/>
</dbReference>
<feature type="transmembrane region" description="Helical" evidence="7">
    <location>
        <begin position="21"/>
        <end position="47"/>
    </location>
</feature>
<feature type="domain" description="ABC transmembrane type-1" evidence="9">
    <location>
        <begin position="23"/>
        <end position="285"/>
    </location>
</feature>
<evidence type="ECO:0000313" key="11">
    <source>
        <dbReference type="Proteomes" id="UP000236723"/>
    </source>
</evidence>
<dbReference type="SUPFAM" id="SSF52540">
    <property type="entry name" value="P-loop containing nucleoside triphosphate hydrolases"/>
    <property type="match status" value="1"/>
</dbReference>
<keyword evidence="5 7" id="KW-1133">Transmembrane helix</keyword>